<dbReference type="Gene3D" id="1.10.10.10">
    <property type="entry name" value="Winged helix-like DNA-binding domain superfamily/Winged helix DNA-binding domain"/>
    <property type="match status" value="1"/>
</dbReference>
<dbReference type="STRING" id="29529.SAMN04488122_4757"/>
<evidence type="ECO:0000256" key="3">
    <source>
        <dbReference type="ARBA" id="ARBA00023163"/>
    </source>
</evidence>
<dbReference type="RefSeq" id="WP_089898685.1">
    <property type="nucleotide sequence ID" value="NZ_FOJG01000002.1"/>
</dbReference>
<accession>A0A1I0S8D1</accession>
<gene>
    <name evidence="5" type="ORF">SAMN04488122_4757</name>
</gene>
<keyword evidence="1" id="KW-0805">Transcription regulation</keyword>
<dbReference type="AlphaFoldDB" id="A0A1I0S8D1"/>
<name>A0A1I0S8D1_9BACT</name>
<dbReference type="Pfam" id="PF01638">
    <property type="entry name" value="HxlR"/>
    <property type="match status" value="1"/>
</dbReference>
<sequence length="119" mass="13756">MYKRKLAPELECGLHIFMEVLNGKWKISLIWCIHSGINRPGDLQRKMPKASRRLLDTQLKQLTEHGIITKTSFDQRPPKVLYELTPLGKTLIPVIASTARWGERHREELEPLLLSTDNT</sequence>
<evidence type="ECO:0000313" key="5">
    <source>
        <dbReference type="EMBL" id="SEW52295.1"/>
    </source>
</evidence>
<protein>
    <submittedName>
        <fullName evidence="5">DNA-binding transcriptional regulator, HxlR family</fullName>
    </submittedName>
</protein>
<organism evidence="5 6">
    <name type="scientific">Chitinophaga arvensicola</name>
    <dbReference type="NCBI Taxonomy" id="29529"/>
    <lineage>
        <taxon>Bacteria</taxon>
        <taxon>Pseudomonadati</taxon>
        <taxon>Bacteroidota</taxon>
        <taxon>Chitinophagia</taxon>
        <taxon>Chitinophagales</taxon>
        <taxon>Chitinophagaceae</taxon>
        <taxon>Chitinophaga</taxon>
    </lineage>
</organism>
<keyword evidence="2 5" id="KW-0238">DNA-binding</keyword>
<dbReference type="InterPro" id="IPR036390">
    <property type="entry name" value="WH_DNA-bd_sf"/>
</dbReference>
<dbReference type="PANTHER" id="PTHR33204:SF29">
    <property type="entry name" value="TRANSCRIPTIONAL REGULATOR"/>
    <property type="match status" value="1"/>
</dbReference>
<reference evidence="6" key="1">
    <citation type="submission" date="2016-10" db="EMBL/GenBank/DDBJ databases">
        <authorList>
            <person name="Varghese N."/>
            <person name="Submissions S."/>
        </authorList>
    </citation>
    <scope>NUCLEOTIDE SEQUENCE [LARGE SCALE GENOMIC DNA]</scope>
    <source>
        <strain evidence="6">DSM 3695</strain>
    </source>
</reference>
<proteinExistence type="predicted"/>
<feature type="domain" description="HTH hxlR-type" evidence="4">
    <location>
        <begin position="12"/>
        <end position="110"/>
    </location>
</feature>
<dbReference type="EMBL" id="FOJG01000002">
    <property type="protein sequence ID" value="SEW52295.1"/>
    <property type="molecule type" value="Genomic_DNA"/>
</dbReference>
<keyword evidence="6" id="KW-1185">Reference proteome</keyword>
<dbReference type="GO" id="GO:0003677">
    <property type="term" value="F:DNA binding"/>
    <property type="evidence" value="ECO:0007669"/>
    <property type="project" value="UniProtKB-KW"/>
</dbReference>
<dbReference type="SUPFAM" id="SSF46785">
    <property type="entry name" value="Winged helix' DNA-binding domain"/>
    <property type="match status" value="1"/>
</dbReference>
<evidence type="ECO:0000259" key="4">
    <source>
        <dbReference type="PROSITE" id="PS51118"/>
    </source>
</evidence>
<evidence type="ECO:0000256" key="2">
    <source>
        <dbReference type="ARBA" id="ARBA00023125"/>
    </source>
</evidence>
<dbReference type="Proteomes" id="UP000199310">
    <property type="component" value="Unassembled WGS sequence"/>
</dbReference>
<dbReference type="PANTHER" id="PTHR33204">
    <property type="entry name" value="TRANSCRIPTIONAL REGULATOR, MARR FAMILY"/>
    <property type="match status" value="1"/>
</dbReference>
<dbReference type="InterPro" id="IPR036388">
    <property type="entry name" value="WH-like_DNA-bd_sf"/>
</dbReference>
<dbReference type="InterPro" id="IPR002577">
    <property type="entry name" value="HTH_HxlR"/>
</dbReference>
<evidence type="ECO:0000256" key="1">
    <source>
        <dbReference type="ARBA" id="ARBA00023015"/>
    </source>
</evidence>
<dbReference type="PROSITE" id="PS51118">
    <property type="entry name" value="HTH_HXLR"/>
    <property type="match status" value="1"/>
</dbReference>
<keyword evidence="3" id="KW-0804">Transcription</keyword>
<evidence type="ECO:0000313" key="6">
    <source>
        <dbReference type="Proteomes" id="UP000199310"/>
    </source>
</evidence>
<dbReference type="OrthoDB" id="8231503at2"/>